<feature type="compositionally biased region" description="Basic residues" evidence="1">
    <location>
        <begin position="399"/>
        <end position="414"/>
    </location>
</feature>
<sequence>MECTPSWAARLVELLDGDSDTSSGSSSNCEEGRQNAGYASRAESPRPEQLPVMDPKQEIEVIVISSGDESSDAEGESADKAGVRQTARGNGAKAARTVAPSVSAMRQRYEECLKAYDAWTSRQEQSRNAPAEQPAVEVDGILAAAIEEYSKLEDDDQCISRVHREHWTPEASTGFEHGKAAVESVPTIRKADQRQHDHVHKMHETRVRCSYSNAHHSDVDSKLDETKAGQRLEPETSDNRTKAVLLASTEEEMQCRRSEQFESKRRKEMLSNGPSFHVRIEQQRKLPRISQVSFGNIATMTEPREKSIIIEAQNSAQNSSTRKSILKPGRGAGKTQGQHARDNMAKAKDSKKQLIALAQKIDFSSRQQLLDVRANLRNEKRFGHQQRSAQATDSNGKTKLARRNKRRRQNKAKRNSGVSIES</sequence>
<feature type="compositionally biased region" description="Basic and acidic residues" evidence="1">
    <location>
        <begin position="253"/>
        <end position="269"/>
    </location>
</feature>
<dbReference type="AlphaFoldDB" id="A0A6A6FI44"/>
<feature type="compositionally biased region" description="Polar residues" evidence="1">
    <location>
        <begin position="312"/>
        <end position="323"/>
    </location>
</feature>
<feature type="compositionally biased region" description="Polar residues" evidence="1">
    <location>
        <begin position="385"/>
        <end position="397"/>
    </location>
</feature>
<dbReference type="EMBL" id="ML992671">
    <property type="protein sequence ID" value="KAF2213156.1"/>
    <property type="molecule type" value="Genomic_DNA"/>
</dbReference>
<proteinExistence type="predicted"/>
<dbReference type="OrthoDB" id="3648029at2759"/>
<protein>
    <submittedName>
        <fullName evidence="2">Uncharacterized protein</fullName>
    </submittedName>
</protein>
<feature type="region of interest" description="Disordered" evidence="1">
    <location>
        <begin position="378"/>
        <end position="422"/>
    </location>
</feature>
<feature type="compositionally biased region" description="Basic and acidic residues" evidence="1">
    <location>
        <begin position="339"/>
        <end position="351"/>
    </location>
</feature>
<keyword evidence="3" id="KW-1185">Reference proteome</keyword>
<evidence type="ECO:0000313" key="3">
    <source>
        <dbReference type="Proteomes" id="UP000799539"/>
    </source>
</evidence>
<feature type="region of interest" description="Disordered" evidence="1">
    <location>
        <begin position="211"/>
        <end position="270"/>
    </location>
</feature>
<evidence type="ECO:0000313" key="2">
    <source>
        <dbReference type="EMBL" id="KAF2213156.1"/>
    </source>
</evidence>
<name>A0A6A6FI44_9PEZI</name>
<feature type="compositionally biased region" description="Basic and acidic residues" evidence="1">
    <location>
        <begin position="215"/>
        <end position="241"/>
    </location>
</feature>
<accession>A0A6A6FI44</accession>
<organism evidence="2 3">
    <name type="scientific">Cercospora zeae-maydis SCOH1-5</name>
    <dbReference type="NCBI Taxonomy" id="717836"/>
    <lineage>
        <taxon>Eukaryota</taxon>
        <taxon>Fungi</taxon>
        <taxon>Dikarya</taxon>
        <taxon>Ascomycota</taxon>
        <taxon>Pezizomycotina</taxon>
        <taxon>Dothideomycetes</taxon>
        <taxon>Dothideomycetidae</taxon>
        <taxon>Mycosphaerellales</taxon>
        <taxon>Mycosphaerellaceae</taxon>
        <taxon>Cercospora</taxon>
    </lineage>
</organism>
<reference evidence="2" key="1">
    <citation type="journal article" date="2020" name="Stud. Mycol.">
        <title>101 Dothideomycetes genomes: a test case for predicting lifestyles and emergence of pathogens.</title>
        <authorList>
            <person name="Haridas S."/>
            <person name="Albert R."/>
            <person name="Binder M."/>
            <person name="Bloem J."/>
            <person name="Labutti K."/>
            <person name="Salamov A."/>
            <person name="Andreopoulos B."/>
            <person name="Baker S."/>
            <person name="Barry K."/>
            <person name="Bills G."/>
            <person name="Bluhm B."/>
            <person name="Cannon C."/>
            <person name="Castanera R."/>
            <person name="Culley D."/>
            <person name="Daum C."/>
            <person name="Ezra D."/>
            <person name="Gonzalez J."/>
            <person name="Henrissat B."/>
            <person name="Kuo A."/>
            <person name="Liang C."/>
            <person name="Lipzen A."/>
            <person name="Lutzoni F."/>
            <person name="Magnuson J."/>
            <person name="Mondo S."/>
            <person name="Nolan M."/>
            <person name="Ohm R."/>
            <person name="Pangilinan J."/>
            <person name="Park H.-J."/>
            <person name="Ramirez L."/>
            <person name="Alfaro M."/>
            <person name="Sun H."/>
            <person name="Tritt A."/>
            <person name="Yoshinaga Y."/>
            <person name="Zwiers L.-H."/>
            <person name="Turgeon B."/>
            <person name="Goodwin S."/>
            <person name="Spatafora J."/>
            <person name="Crous P."/>
            <person name="Grigoriev I."/>
        </authorList>
    </citation>
    <scope>NUCLEOTIDE SEQUENCE</scope>
    <source>
        <strain evidence="2">SCOH1-5</strain>
    </source>
</reference>
<feature type="region of interest" description="Disordered" evidence="1">
    <location>
        <begin position="15"/>
        <end position="101"/>
    </location>
</feature>
<dbReference type="Proteomes" id="UP000799539">
    <property type="component" value="Unassembled WGS sequence"/>
</dbReference>
<evidence type="ECO:0000256" key="1">
    <source>
        <dbReference type="SAM" id="MobiDB-lite"/>
    </source>
</evidence>
<gene>
    <name evidence="2" type="ORF">CERZMDRAFT_96827</name>
</gene>
<feature type="region of interest" description="Disordered" evidence="1">
    <location>
        <begin position="311"/>
        <end position="351"/>
    </location>
</feature>